<sequence>MSFQTLPNELLLLIWAFLEPKEMNALIPTCRRFRDTFNNLLYQHAVQNCPDQVVAWVGEKGQLKTLQEFVRAGGNVTNSPETTPLFAAATHGQDIIIHALIELGADLDMISPKWRFDSALFKAAAGGHLSTVRLLLDAGATVDAHRSGCETSLMGAARGGHDDIILLLLDRGADPAAVNFNDRPVLSYALEGGCSLPIIELLLKATPTDLLDETSEGEPTPLGFAAYQGNIPAAKLLLAAGASLDAGGRDNTPLRVAIEAEEEDMVRFLLGMGADANEGPAQYAPMPLAVNLGLDRILKNLLEQGADTSYVLPWGEIPMDNAVTKHYYRCARLLLDAGALASYKTDNLSDMSYPLIVMDDYMAIPIAEKMAISGEWSDEALLWAARNGNRRIVELSLAHGADIEGGADWEEPYSPLMVATMNGRAEIVRTLLKQGANMYLTDTNGLTALAVAAQRGWVDVVLELLQAQPVAPPVVSLIDLPDDWNRTPLFHATVTGNFAVVEILLAHGSSALDCSTNVSRTPRSVAEEWCRRRLHLDSAQRDTVKAMSDLLQDPGSARRRPDSIGDAETNLTLCSPGEMTGSSHYDLWRRPKTGSKCLMCEIPIPTYAVRFYHVNNEYDVCPECRDGCSTFYDTAELLEVHGDIELVSTR</sequence>
<keyword evidence="4" id="KW-0732">Signal</keyword>
<feature type="repeat" description="ANK" evidence="3">
    <location>
        <begin position="249"/>
        <end position="281"/>
    </location>
</feature>
<evidence type="ECO:0000313" key="7">
    <source>
        <dbReference type="Proteomes" id="UP001610563"/>
    </source>
</evidence>
<dbReference type="EMBL" id="JBFTWV010000340">
    <property type="protein sequence ID" value="KAL2782717.1"/>
    <property type="molecule type" value="Genomic_DNA"/>
</dbReference>
<dbReference type="Pfam" id="PF12796">
    <property type="entry name" value="Ank_2"/>
    <property type="match status" value="3"/>
</dbReference>
<dbReference type="SUPFAM" id="SSF48403">
    <property type="entry name" value="Ankyrin repeat"/>
    <property type="match status" value="2"/>
</dbReference>
<dbReference type="CDD" id="cd09917">
    <property type="entry name" value="F-box_SF"/>
    <property type="match status" value="1"/>
</dbReference>
<evidence type="ECO:0000313" key="6">
    <source>
        <dbReference type="EMBL" id="KAL2782717.1"/>
    </source>
</evidence>
<evidence type="ECO:0000256" key="2">
    <source>
        <dbReference type="ARBA" id="ARBA00023043"/>
    </source>
</evidence>
<comment type="caution">
    <text evidence="6">The sequence shown here is derived from an EMBL/GenBank/DDBJ whole genome shotgun (WGS) entry which is preliminary data.</text>
</comment>
<dbReference type="SMART" id="SM00248">
    <property type="entry name" value="ANK"/>
    <property type="match status" value="12"/>
</dbReference>
<protein>
    <submittedName>
        <fullName evidence="6">Ankyrin repeat-containing domain protein</fullName>
    </submittedName>
</protein>
<feature type="repeat" description="ANK" evidence="3">
    <location>
        <begin position="80"/>
        <end position="112"/>
    </location>
</feature>
<keyword evidence="1" id="KW-0677">Repeat</keyword>
<keyword evidence="7" id="KW-1185">Reference proteome</keyword>
<proteinExistence type="predicted"/>
<feature type="chain" id="PRO_5046382151" evidence="4">
    <location>
        <begin position="26"/>
        <end position="650"/>
    </location>
</feature>
<accession>A0ABR4FHK5</accession>
<feature type="repeat" description="ANK" evidence="3">
    <location>
        <begin position="411"/>
        <end position="443"/>
    </location>
</feature>
<feature type="repeat" description="ANK" evidence="3">
    <location>
        <begin position="148"/>
        <end position="180"/>
    </location>
</feature>
<evidence type="ECO:0000256" key="4">
    <source>
        <dbReference type="SAM" id="SignalP"/>
    </source>
</evidence>
<reference evidence="6 7" key="1">
    <citation type="submission" date="2024-07" db="EMBL/GenBank/DDBJ databases">
        <title>Section-level genome sequencing and comparative genomics of Aspergillus sections Usti and Cavernicolus.</title>
        <authorList>
            <consortium name="Lawrence Berkeley National Laboratory"/>
            <person name="Nybo J.L."/>
            <person name="Vesth T.C."/>
            <person name="Theobald S."/>
            <person name="Frisvad J.C."/>
            <person name="Larsen T.O."/>
            <person name="Kjaerboelling I."/>
            <person name="Rothschild-Mancinelli K."/>
            <person name="Lyhne E.K."/>
            <person name="Kogle M.E."/>
            <person name="Barry K."/>
            <person name="Clum A."/>
            <person name="Na H."/>
            <person name="Ledsgaard L."/>
            <person name="Lin J."/>
            <person name="Lipzen A."/>
            <person name="Kuo A."/>
            <person name="Riley R."/>
            <person name="Mondo S."/>
            <person name="Labutti K."/>
            <person name="Haridas S."/>
            <person name="Pangalinan J."/>
            <person name="Salamov A.A."/>
            <person name="Simmons B.A."/>
            <person name="Magnuson J.K."/>
            <person name="Chen J."/>
            <person name="Drula E."/>
            <person name="Henrissat B."/>
            <person name="Wiebenga A."/>
            <person name="Lubbers R.J."/>
            <person name="Gomes A.C."/>
            <person name="Makela M.R."/>
            <person name="Stajich J."/>
            <person name="Grigoriev I.V."/>
            <person name="Mortensen U.H."/>
            <person name="De Vries R.P."/>
            <person name="Baker S.E."/>
            <person name="Andersen M.R."/>
        </authorList>
    </citation>
    <scope>NUCLEOTIDE SEQUENCE [LARGE SCALE GENOMIC DNA]</scope>
    <source>
        <strain evidence="6 7">CBS 209.92</strain>
    </source>
</reference>
<dbReference type="InterPro" id="IPR002110">
    <property type="entry name" value="Ankyrin_rpt"/>
</dbReference>
<keyword evidence="2 3" id="KW-0040">ANK repeat</keyword>
<evidence type="ECO:0000256" key="3">
    <source>
        <dbReference type="PROSITE-ProRule" id="PRU00023"/>
    </source>
</evidence>
<evidence type="ECO:0000256" key="1">
    <source>
        <dbReference type="ARBA" id="ARBA00022737"/>
    </source>
</evidence>
<feature type="signal peptide" evidence="4">
    <location>
        <begin position="1"/>
        <end position="25"/>
    </location>
</feature>
<dbReference type="Pfam" id="PF12937">
    <property type="entry name" value="F-box-like"/>
    <property type="match status" value="1"/>
</dbReference>
<name>A0ABR4FHK5_9EURO</name>
<dbReference type="InterPro" id="IPR036770">
    <property type="entry name" value="Ankyrin_rpt-contain_sf"/>
</dbReference>
<dbReference type="Gene3D" id="1.25.40.20">
    <property type="entry name" value="Ankyrin repeat-containing domain"/>
    <property type="match status" value="2"/>
</dbReference>
<feature type="domain" description="F-box" evidence="5">
    <location>
        <begin position="1"/>
        <end position="45"/>
    </location>
</feature>
<gene>
    <name evidence="6" type="ORF">BJX66DRAFT_345587</name>
</gene>
<dbReference type="PROSITE" id="PS50088">
    <property type="entry name" value="ANK_REPEAT"/>
    <property type="match status" value="6"/>
</dbReference>
<dbReference type="PANTHER" id="PTHR24198">
    <property type="entry name" value="ANKYRIN REPEAT AND PROTEIN KINASE DOMAIN-CONTAINING PROTEIN"/>
    <property type="match status" value="1"/>
</dbReference>
<dbReference type="PROSITE" id="PS50181">
    <property type="entry name" value="FBOX"/>
    <property type="match status" value="1"/>
</dbReference>
<feature type="repeat" description="ANK" evidence="3">
    <location>
        <begin position="217"/>
        <end position="249"/>
    </location>
</feature>
<dbReference type="InterPro" id="IPR036047">
    <property type="entry name" value="F-box-like_dom_sf"/>
</dbReference>
<evidence type="ECO:0000259" key="5">
    <source>
        <dbReference type="PROSITE" id="PS50181"/>
    </source>
</evidence>
<feature type="repeat" description="ANK" evidence="3">
    <location>
        <begin position="115"/>
        <end position="147"/>
    </location>
</feature>
<dbReference type="InterPro" id="IPR001810">
    <property type="entry name" value="F-box_dom"/>
</dbReference>
<dbReference type="Proteomes" id="UP001610563">
    <property type="component" value="Unassembled WGS sequence"/>
</dbReference>
<dbReference type="SUPFAM" id="SSF81383">
    <property type="entry name" value="F-box domain"/>
    <property type="match status" value="1"/>
</dbReference>
<organism evidence="6 7">
    <name type="scientific">Aspergillus keveii</name>
    <dbReference type="NCBI Taxonomy" id="714993"/>
    <lineage>
        <taxon>Eukaryota</taxon>
        <taxon>Fungi</taxon>
        <taxon>Dikarya</taxon>
        <taxon>Ascomycota</taxon>
        <taxon>Pezizomycotina</taxon>
        <taxon>Eurotiomycetes</taxon>
        <taxon>Eurotiomycetidae</taxon>
        <taxon>Eurotiales</taxon>
        <taxon>Aspergillaceae</taxon>
        <taxon>Aspergillus</taxon>
        <taxon>Aspergillus subgen. Nidulantes</taxon>
    </lineage>
</organism>
<dbReference type="PROSITE" id="PS50297">
    <property type="entry name" value="ANK_REP_REGION"/>
    <property type="match status" value="4"/>
</dbReference>
<dbReference type="PANTHER" id="PTHR24198:SF165">
    <property type="entry name" value="ANKYRIN REPEAT-CONTAINING PROTEIN-RELATED"/>
    <property type="match status" value="1"/>
</dbReference>